<evidence type="ECO:0000256" key="3">
    <source>
        <dbReference type="ARBA" id="ARBA00023002"/>
    </source>
</evidence>
<sequence length="136" mass="15202">MNRFKYELGEQLYGSLGITRDDFEARRTAIRLNYRFYDAPLAGVVCMPRGLHHVDSLGVGMYLQTLILGLTTRGLGTCVQMLIAGFPDVVREALLIPDEYDILCGLAIGYAVEDFPANNLDVPRKSIDDTVVFLDR</sequence>
<evidence type="ECO:0000313" key="5">
    <source>
        <dbReference type="EMBL" id="BBZ27069.1"/>
    </source>
</evidence>
<dbReference type="PANTHER" id="PTHR23026:SF90">
    <property type="entry name" value="IODOTYROSINE DEIODINASE 1"/>
    <property type="match status" value="1"/>
</dbReference>
<dbReference type="InterPro" id="IPR000415">
    <property type="entry name" value="Nitroreductase-like"/>
</dbReference>
<gene>
    <name evidence="5" type="ORF">MMAD_13640</name>
</gene>
<evidence type="ECO:0000256" key="2">
    <source>
        <dbReference type="ARBA" id="ARBA00022643"/>
    </source>
</evidence>
<dbReference type="AlphaFoldDB" id="A0A7I7XBC9"/>
<dbReference type="Gene3D" id="3.40.109.10">
    <property type="entry name" value="NADH Oxidase"/>
    <property type="match status" value="1"/>
</dbReference>
<keyword evidence="3" id="KW-0560">Oxidoreductase</keyword>
<feature type="domain" description="Nitroreductase" evidence="4">
    <location>
        <begin position="33"/>
        <end position="110"/>
    </location>
</feature>
<protein>
    <recommendedName>
        <fullName evidence="4">Nitroreductase domain-containing protein</fullName>
    </recommendedName>
</protein>
<dbReference type="Proteomes" id="UP000466517">
    <property type="component" value="Chromosome"/>
</dbReference>
<dbReference type="EMBL" id="AP022610">
    <property type="protein sequence ID" value="BBZ27069.1"/>
    <property type="molecule type" value="Genomic_DNA"/>
</dbReference>
<reference evidence="5 6" key="1">
    <citation type="journal article" date="2019" name="Emerg. Microbes Infect.">
        <title>Comprehensive subspecies identification of 175 nontuberculous mycobacteria species based on 7547 genomic profiles.</title>
        <authorList>
            <person name="Matsumoto Y."/>
            <person name="Kinjo T."/>
            <person name="Motooka D."/>
            <person name="Nabeya D."/>
            <person name="Jung N."/>
            <person name="Uechi K."/>
            <person name="Horii T."/>
            <person name="Iida T."/>
            <person name="Fujita J."/>
            <person name="Nakamura S."/>
        </authorList>
    </citation>
    <scope>NUCLEOTIDE SEQUENCE [LARGE SCALE GENOMIC DNA]</scope>
    <source>
        <strain evidence="5 6">JCM 13574</strain>
    </source>
</reference>
<accession>A0A7I7XBC9</accession>
<organism evidence="5 6">
    <name type="scientific">Mycolicibacterium madagascariense</name>
    <dbReference type="NCBI Taxonomy" id="212765"/>
    <lineage>
        <taxon>Bacteria</taxon>
        <taxon>Bacillati</taxon>
        <taxon>Actinomycetota</taxon>
        <taxon>Actinomycetes</taxon>
        <taxon>Mycobacteriales</taxon>
        <taxon>Mycobacteriaceae</taxon>
        <taxon>Mycolicibacterium</taxon>
    </lineage>
</organism>
<evidence type="ECO:0000259" key="4">
    <source>
        <dbReference type="Pfam" id="PF00881"/>
    </source>
</evidence>
<dbReference type="PANTHER" id="PTHR23026">
    <property type="entry name" value="NADPH NITROREDUCTASE"/>
    <property type="match status" value="1"/>
</dbReference>
<evidence type="ECO:0000256" key="1">
    <source>
        <dbReference type="ARBA" id="ARBA00022630"/>
    </source>
</evidence>
<keyword evidence="1" id="KW-0285">Flavoprotein</keyword>
<proteinExistence type="predicted"/>
<dbReference type="GO" id="GO:0016491">
    <property type="term" value="F:oxidoreductase activity"/>
    <property type="evidence" value="ECO:0007669"/>
    <property type="project" value="UniProtKB-KW"/>
</dbReference>
<keyword evidence="6" id="KW-1185">Reference proteome</keyword>
<dbReference type="InterPro" id="IPR050627">
    <property type="entry name" value="Nitroreductase/BluB"/>
</dbReference>
<evidence type="ECO:0000313" key="6">
    <source>
        <dbReference type="Proteomes" id="UP000466517"/>
    </source>
</evidence>
<name>A0A7I7XBC9_9MYCO</name>
<dbReference type="SUPFAM" id="SSF55469">
    <property type="entry name" value="FMN-dependent nitroreductase-like"/>
    <property type="match status" value="1"/>
</dbReference>
<dbReference type="InterPro" id="IPR029479">
    <property type="entry name" value="Nitroreductase"/>
</dbReference>
<dbReference type="KEGG" id="mmag:MMAD_13640"/>
<dbReference type="Pfam" id="PF00881">
    <property type="entry name" value="Nitroreductase"/>
    <property type="match status" value="1"/>
</dbReference>
<keyword evidence="2" id="KW-0288">FMN</keyword>